<comment type="caution">
    <text evidence="2">The sequence shown here is derived from an EMBL/GenBank/DDBJ whole genome shotgun (WGS) entry which is preliminary data.</text>
</comment>
<sequence>MRGGENQSEYEKPPKEKIIQSFFLCTESVSSCSEHVSQQGYEPKTCKGLDVLLTTASLGDRAQHRRAGSVLGDQRDAGEQVREKETLGAQRDAGD</sequence>
<dbReference type="AlphaFoldDB" id="A0A8T1HFD9"/>
<name>A0A8T1HFD9_9STRA</name>
<protein>
    <submittedName>
        <fullName evidence="2">Uncharacterized protein</fullName>
    </submittedName>
</protein>
<feature type="region of interest" description="Disordered" evidence="1">
    <location>
        <begin position="62"/>
        <end position="95"/>
    </location>
</feature>
<accession>A0A8T1HFD9</accession>
<feature type="compositionally biased region" description="Basic and acidic residues" evidence="1">
    <location>
        <begin position="73"/>
        <end position="95"/>
    </location>
</feature>
<evidence type="ECO:0000313" key="2">
    <source>
        <dbReference type="EMBL" id="KAG3210881.1"/>
    </source>
</evidence>
<reference evidence="2" key="1">
    <citation type="submission" date="2018-05" db="EMBL/GenBank/DDBJ databases">
        <title>Effector identification in a new, highly contiguous assembly of the strawberry crown rot pathogen Phytophthora cactorum.</title>
        <authorList>
            <person name="Armitage A.D."/>
            <person name="Nellist C.F."/>
            <person name="Bates H."/>
            <person name="Vickerstaff R.J."/>
            <person name="Harrison R.J."/>
        </authorList>
    </citation>
    <scope>NUCLEOTIDE SEQUENCE</scope>
    <source>
        <strain evidence="2">P421</strain>
    </source>
</reference>
<gene>
    <name evidence="2" type="ORF">PC129_g18129</name>
</gene>
<dbReference type="Proteomes" id="UP000760860">
    <property type="component" value="Unassembled WGS sequence"/>
</dbReference>
<proteinExistence type="predicted"/>
<dbReference type="VEuPathDB" id="FungiDB:PC110_g6644"/>
<organism evidence="2 3">
    <name type="scientific">Phytophthora cactorum</name>
    <dbReference type="NCBI Taxonomy" id="29920"/>
    <lineage>
        <taxon>Eukaryota</taxon>
        <taxon>Sar</taxon>
        <taxon>Stramenopiles</taxon>
        <taxon>Oomycota</taxon>
        <taxon>Peronosporomycetes</taxon>
        <taxon>Peronosporales</taxon>
        <taxon>Peronosporaceae</taxon>
        <taxon>Phytophthora</taxon>
    </lineage>
</organism>
<evidence type="ECO:0000313" key="3">
    <source>
        <dbReference type="Proteomes" id="UP000760860"/>
    </source>
</evidence>
<evidence type="ECO:0000256" key="1">
    <source>
        <dbReference type="SAM" id="MobiDB-lite"/>
    </source>
</evidence>
<dbReference type="EMBL" id="RCMV01001028">
    <property type="protein sequence ID" value="KAG3210881.1"/>
    <property type="molecule type" value="Genomic_DNA"/>
</dbReference>